<evidence type="ECO:0000313" key="3">
    <source>
        <dbReference type="EMBL" id="GAO45040.1"/>
    </source>
</evidence>
<protein>
    <recommendedName>
        <fullName evidence="2">Helicase HerA-like C-terminal domain-containing protein</fullName>
    </recommendedName>
</protein>
<dbReference type="InterPro" id="IPR033186">
    <property type="entry name" value="HerA_C"/>
</dbReference>
<feature type="compositionally biased region" description="Basic and acidic residues" evidence="1">
    <location>
        <begin position="457"/>
        <end position="487"/>
    </location>
</feature>
<reference evidence="3 4" key="1">
    <citation type="submission" date="2015-04" db="EMBL/GenBank/DDBJ databases">
        <title>Whole genome shotgun sequence of Flavihumibacter petaseus NBRC 106054.</title>
        <authorList>
            <person name="Miyazawa S."/>
            <person name="Hosoyama A."/>
            <person name="Hashimoto M."/>
            <person name="Noguchi M."/>
            <person name="Tsuchikane K."/>
            <person name="Ohji S."/>
            <person name="Yamazoe A."/>
            <person name="Ichikawa N."/>
            <person name="Kimura A."/>
            <person name="Fujita N."/>
        </authorList>
    </citation>
    <scope>NUCLEOTIDE SEQUENCE [LARGE SCALE GENOMIC DNA]</scope>
    <source>
        <strain evidence="3 4">NBRC 106054</strain>
    </source>
</reference>
<dbReference type="RefSeq" id="WP_046371019.1">
    <property type="nucleotide sequence ID" value="NZ_BBWV01000004.1"/>
</dbReference>
<evidence type="ECO:0000259" key="2">
    <source>
        <dbReference type="Pfam" id="PF05872"/>
    </source>
</evidence>
<sequence>MSTTPTAFLEAIQAGYSFKGESAKIGIGVLDGKPQPDAAVLLPLKTMNRHGLIAGATGTGKTKTLQVLAEVLSDNSVPVLLMDIKGDLSGIAAAGSLNDKIKDRYELLGMTYQPAAYPAELLTLSNGPGVRLRATVSEFGPVLLSKILGLNDTQAGLVAMIFKWCDDNKLPLLDLKDFTKVLQYISDEGKALIEKDYGKISTSSTGTILRKVVELQQQGATAFFGEKSFEVDDLMRIAPDGRGMISVLRVTDLQDRPKLFSTFMLQLLAELYGSSPEEGDLDKPKLVLFIDEAHLIFQEASEALLQQIETIVKLIRSKGIGIFFCTQNPMDVPKDVLGQLGLKVQHALRAFTAADRKVIKQTAENYPETEFYKTDDLLTQLGIGEALITMLNEKGIPTPLVHTLMISPRSRMDVLTADEISQLVKSSKLVSKYNQEVDSESAYEMLSAKLEAAAGEAEKAREAAEQAKAEKNRPKEKEEKGMLEKMLDSSAGRQATRTAANMITRTLLGALGLGGTSRRKKSLW</sequence>
<evidence type="ECO:0000313" key="4">
    <source>
        <dbReference type="Proteomes" id="UP000033121"/>
    </source>
</evidence>
<feature type="region of interest" description="Disordered" evidence="1">
    <location>
        <begin position="457"/>
        <end position="494"/>
    </location>
</feature>
<dbReference type="Gene3D" id="3.40.50.300">
    <property type="entry name" value="P-loop containing nucleotide triphosphate hydrolases"/>
    <property type="match status" value="2"/>
</dbReference>
<dbReference type="EMBL" id="BBWV01000004">
    <property type="protein sequence ID" value="GAO45040.1"/>
    <property type="molecule type" value="Genomic_DNA"/>
</dbReference>
<dbReference type="Pfam" id="PF05872">
    <property type="entry name" value="HerA_C"/>
    <property type="match status" value="1"/>
</dbReference>
<dbReference type="InterPro" id="IPR051162">
    <property type="entry name" value="T4SS_component"/>
</dbReference>
<comment type="caution">
    <text evidence="3">The sequence shown here is derived from an EMBL/GenBank/DDBJ whole genome shotgun (WGS) entry which is preliminary data.</text>
</comment>
<organism evidence="3 4">
    <name type="scientific">Flavihumibacter petaseus NBRC 106054</name>
    <dbReference type="NCBI Taxonomy" id="1220578"/>
    <lineage>
        <taxon>Bacteria</taxon>
        <taxon>Pseudomonadati</taxon>
        <taxon>Bacteroidota</taxon>
        <taxon>Chitinophagia</taxon>
        <taxon>Chitinophagales</taxon>
        <taxon>Chitinophagaceae</taxon>
        <taxon>Flavihumibacter</taxon>
    </lineage>
</organism>
<dbReference type="STRING" id="1220578.FPE01S_04_02830"/>
<feature type="domain" description="Helicase HerA-like C-terminal" evidence="2">
    <location>
        <begin position="33"/>
        <end position="514"/>
    </location>
</feature>
<name>A0A0E9N6R8_9BACT</name>
<dbReference type="Proteomes" id="UP000033121">
    <property type="component" value="Unassembled WGS sequence"/>
</dbReference>
<accession>A0A0E9N6R8</accession>
<dbReference type="PANTHER" id="PTHR30121:SF6">
    <property type="entry name" value="SLR6007 PROTEIN"/>
    <property type="match status" value="1"/>
</dbReference>
<dbReference type="SUPFAM" id="SSF52540">
    <property type="entry name" value="P-loop containing nucleoside triphosphate hydrolases"/>
    <property type="match status" value="1"/>
</dbReference>
<evidence type="ECO:0000256" key="1">
    <source>
        <dbReference type="SAM" id="MobiDB-lite"/>
    </source>
</evidence>
<gene>
    <name evidence="3" type="ORF">FPE01S_04_02830</name>
</gene>
<proteinExistence type="predicted"/>
<keyword evidence="4" id="KW-1185">Reference proteome</keyword>
<dbReference type="OrthoDB" id="9758751at2"/>
<dbReference type="PANTHER" id="PTHR30121">
    <property type="entry name" value="UNCHARACTERIZED PROTEIN YJGR-RELATED"/>
    <property type="match status" value="1"/>
</dbReference>
<dbReference type="AlphaFoldDB" id="A0A0E9N6R8"/>
<dbReference type="InterPro" id="IPR027417">
    <property type="entry name" value="P-loop_NTPase"/>
</dbReference>